<feature type="signal peptide" evidence="1">
    <location>
        <begin position="1"/>
        <end position="22"/>
    </location>
</feature>
<dbReference type="Gene3D" id="1.10.238.10">
    <property type="entry name" value="EF-hand"/>
    <property type="match status" value="2"/>
</dbReference>
<feature type="domain" description="EF-hand" evidence="2">
    <location>
        <begin position="115"/>
        <end position="143"/>
    </location>
</feature>
<feature type="domain" description="EF-hand" evidence="2">
    <location>
        <begin position="57"/>
        <end position="85"/>
    </location>
</feature>
<sequence>MTCRLPLTVLLLGVGLSGSVLCAPLDTANAAKDDFARTRFEFLDANRDGVLSKYEYDSDVVFETADRNRDQLLSADELQAAIGPQPADAPTAPERMIAVDLDRDGQLDDAELRRALEMRFSWLDRNADGGLDFDEMKAGVGARVRP</sequence>
<dbReference type="Pfam" id="PF13202">
    <property type="entry name" value="EF-hand_5"/>
    <property type="match status" value="2"/>
</dbReference>
<evidence type="ECO:0000313" key="4">
    <source>
        <dbReference type="Proteomes" id="UP000256829"/>
    </source>
</evidence>
<keyword evidence="1" id="KW-0732">Signal</keyword>
<gene>
    <name evidence="3" type="ORF">DX912_08720</name>
</gene>
<dbReference type="EMBL" id="QTJR01000005">
    <property type="protein sequence ID" value="RDY67355.1"/>
    <property type="molecule type" value="Genomic_DNA"/>
</dbReference>
<dbReference type="InterPro" id="IPR018247">
    <property type="entry name" value="EF_Hand_1_Ca_BS"/>
</dbReference>
<dbReference type="Proteomes" id="UP000256829">
    <property type="component" value="Unassembled WGS sequence"/>
</dbReference>
<accession>A0A3D8VDI6</accession>
<dbReference type="PROSITE" id="PS00018">
    <property type="entry name" value="EF_HAND_1"/>
    <property type="match status" value="2"/>
</dbReference>
<reference evidence="3 4" key="1">
    <citation type="submission" date="2018-08" db="EMBL/GenBank/DDBJ databases">
        <title>Lysobacter soli KCTC 22011, whole genome shotgun sequence.</title>
        <authorList>
            <person name="Zhang X."/>
            <person name="Feng G."/>
            <person name="Zhu H."/>
        </authorList>
    </citation>
    <scope>NUCLEOTIDE SEQUENCE [LARGE SCALE GENOMIC DNA]</scope>
    <source>
        <strain evidence="3 4">KCTC 22011</strain>
    </source>
</reference>
<protein>
    <recommendedName>
        <fullName evidence="2">EF-hand domain-containing protein</fullName>
    </recommendedName>
</protein>
<organism evidence="3 4">
    <name type="scientific">Lysobacter soli</name>
    <dbReference type="NCBI Taxonomy" id="453783"/>
    <lineage>
        <taxon>Bacteria</taxon>
        <taxon>Pseudomonadati</taxon>
        <taxon>Pseudomonadota</taxon>
        <taxon>Gammaproteobacteria</taxon>
        <taxon>Lysobacterales</taxon>
        <taxon>Lysobacteraceae</taxon>
        <taxon>Lysobacter</taxon>
    </lineage>
</organism>
<evidence type="ECO:0000313" key="3">
    <source>
        <dbReference type="EMBL" id="RDY67355.1"/>
    </source>
</evidence>
<proteinExistence type="predicted"/>
<dbReference type="InterPro" id="IPR011992">
    <property type="entry name" value="EF-hand-dom_pair"/>
</dbReference>
<dbReference type="GO" id="GO:0005509">
    <property type="term" value="F:calcium ion binding"/>
    <property type="evidence" value="ECO:0007669"/>
    <property type="project" value="InterPro"/>
</dbReference>
<evidence type="ECO:0000259" key="2">
    <source>
        <dbReference type="SMART" id="SM00054"/>
    </source>
</evidence>
<keyword evidence="4" id="KW-1185">Reference proteome</keyword>
<feature type="chain" id="PRO_5017595063" description="EF-hand domain-containing protein" evidence="1">
    <location>
        <begin position="23"/>
        <end position="146"/>
    </location>
</feature>
<dbReference type="AlphaFoldDB" id="A0A3D8VDI6"/>
<dbReference type="SUPFAM" id="SSF47473">
    <property type="entry name" value="EF-hand"/>
    <property type="match status" value="1"/>
</dbReference>
<dbReference type="SMART" id="SM00054">
    <property type="entry name" value="EFh"/>
    <property type="match status" value="2"/>
</dbReference>
<dbReference type="RefSeq" id="WP_115842122.1">
    <property type="nucleotide sequence ID" value="NZ_CP183976.1"/>
</dbReference>
<comment type="caution">
    <text evidence="3">The sequence shown here is derived from an EMBL/GenBank/DDBJ whole genome shotgun (WGS) entry which is preliminary data.</text>
</comment>
<name>A0A3D8VDI6_9GAMM</name>
<dbReference type="InterPro" id="IPR002048">
    <property type="entry name" value="EF_hand_dom"/>
</dbReference>
<evidence type="ECO:0000256" key="1">
    <source>
        <dbReference type="SAM" id="SignalP"/>
    </source>
</evidence>